<comment type="cofactor">
    <cofactor evidence="11">
        <name>(R)-lipoate</name>
        <dbReference type="ChEBI" id="CHEBI:83088"/>
    </cofactor>
    <text evidence="11">Binds 1 lipoyl cofactor covalently.</text>
</comment>
<evidence type="ECO:0000256" key="5">
    <source>
        <dbReference type="ARBA" id="ARBA00019511"/>
    </source>
</evidence>
<gene>
    <name evidence="15" type="primary">odhB</name>
    <name evidence="15" type="ORF">FO442_05475</name>
</gene>
<dbReference type="Gene3D" id="2.40.50.100">
    <property type="match status" value="1"/>
</dbReference>
<comment type="function">
    <text evidence="1 11">E2 component of the 2-oxoglutarate dehydrogenase (OGDH) complex which catalyzes the second step in the conversion of 2-oxoglutarate to succinyl-CoA and CO(2).</text>
</comment>
<evidence type="ECO:0000313" key="16">
    <source>
        <dbReference type="Proteomes" id="UP000316008"/>
    </source>
</evidence>
<dbReference type="Pfam" id="PF00198">
    <property type="entry name" value="2-oxoacid_dh"/>
    <property type="match status" value="1"/>
</dbReference>
<sequence>MSILEMKVPSPGESISEVEIATWLVSDGDYVEKDQAIAEVDSDKATLELPAEQSGIITLKAAEGDVVKVGQVVCLIDTSAERPAGSAAPAAETPKVEEEVAKLPKTEASSGKDEKQKEAPAPNPGPVSDSYAKGTPSPAAAKIMAENGVSGAKINGTGKDGRITKQDVVSAMAAGIPADAAQGWGGTRDQNREKMSMLRRKIAERLVSVKNETAMLTTFNEVDMKPIMDLRAKYKDQFAKFHDVNLGFMSFFTKAVTEALNLFPAVNAQIDGNEMVFHNYADVGIAVSSPKGLMVPVVRNAEQMSLAEIEKEIKRLAVKARDGKIAPEDMTGGTFTITNGGVFGSMMSTPIINPPQSAILGMHNIIERPVAIDGKVEIRPMMYLALSYDHRIIDGKESVSFLVKVKEMIENPERIIFGGKDPHAVLLGL</sequence>
<dbReference type="GO" id="GO:0004149">
    <property type="term" value="F:dihydrolipoyllysine-residue succinyltransferase activity"/>
    <property type="evidence" value="ECO:0007669"/>
    <property type="project" value="UniProtKB-UniRule"/>
</dbReference>
<dbReference type="InterPro" id="IPR000089">
    <property type="entry name" value="Biotin_lipoyl"/>
</dbReference>
<dbReference type="Pfam" id="PF02817">
    <property type="entry name" value="E3_binding"/>
    <property type="match status" value="1"/>
</dbReference>
<feature type="compositionally biased region" description="Basic and acidic residues" evidence="12">
    <location>
        <begin position="94"/>
        <end position="118"/>
    </location>
</feature>
<dbReference type="RefSeq" id="WP_144332147.1">
    <property type="nucleotide sequence ID" value="NZ_VLPL01000002.1"/>
</dbReference>
<dbReference type="GO" id="GO:0045252">
    <property type="term" value="C:oxoglutarate dehydrogenase complex"/>
    <property type="evidence" value="ECO:0007669"/>
    <property type="project" value="UniProtKB-UniRule"/>
</dbReference>
<protein>
    <recommendedName>
        <fullName evidence="5 11">Dihydrolipoyllysine-residue succinyltransferase component of 2-oxoglutarate dehydrogenase complex</fullName>
        <ecNumber evidence="4 11">2.3.1.61</ecNumber>
    </recommendedName>
    <alternativeName>
        <fullName evidence="11">2-oxoglutarate dehydrogenase complex component E2</fullName>
    </alternativeName>
</protein>
<feature type="domain" description="Peripheral subunit-binding (PSBD)" evidence="14">
    <location>
        <begin position="135"/>
        <end position="172"/>
    </location>
</feature>
<keyword evidence="16" id="KW-1185">Reference proteome</keyword>
<dbReference type="SUPFAM" id="SSF47005">
    <property type="entry name" value="Peripheral subunit-binding domain of 2-oxo acid dehydrogenase complex"/>
    <property type="match status" value="1"/>
</dbReference>
<dbReference type="Proteomes" id="UP000316008">
    <property type="component" value="Unassembled WGS sequence"/>
</dbReference>
<dbReference type="Pfam" id="PF00364">
    <property type="entry name" value="Biotin_lipoyl"/>
    <property type="match status" value="1"/>
</dbReference>
<dbReference type="GO" id="GO:0033512">
    <property type="term" value="P:L-lysine catabolic process to acetyl-CoA via saccharopine"/>
    <property type="evidence" value="ECO:0007669"/>
    <property type="project" value="UniProtKB-UniRule"/>
</dbReference>
<keyword evidence="9 11" id="KW-0012">Acyltransferase</keyword>
<comment type="similarity">
    <text evidence="3 11">Belongs to the 2-oxoacid dehydrogenase family.</text>
</comment>
<evidence type="ECO:0000256" key="10">
    <source>
        <dbReference type="ARBA" id="ARBA00052761"/>
    </source>
</evidence>
<dbReference type="OrthoDB" id="9805770at2"/>
<comment type="caution">
    <text evidence="15">The sequence shown here is derived from an EMBL/GenBank/DDBJ whole genome shotgun (WGS) entry which is preliminary data.</text>
</comment>
<dbReference type="Gene3D" id="4.10.320.10">
    <property type="entry name" value="E3-binding domain"/>
    <property type="match status" value="1"/>
</dbReference>
<keyword evidence="6 11" id="KW-0816">Tricarboxylic acid cycle</keyword>
<keyword evidence="7 11" id="KW-0808">Transferase</keyword>
<dbReference type="SUPFAM" id="SSF52777">
    <property type="entry name" value="CoA-dependent acyltransferases"/>
    <property type="match status" value="1"/>
</dbReference>
<dbReference type="AlphaFoldDB" id="A0A556N328"/>
<dbReference type="GO" id="GO:0006099">
    <property type="term" value="P:tricarboxylic acid cycle"/>
    <property type="evidence" value="ECO:0007669"/>
    <property type="project" value="UniProtKB-UniRule"/>
</dbReference>
<dbReference type="Gene3D" id="3.30.559.10">
    <property type="entry name" value="Chloramphenicol acetyltransferase-like domain"/>
    <property type="match status" value="1"/>
</dbReference>
<organism evidence="15 16">
    <name type="scientific">Fluviicola chungangensis</name>
    <dbReference type="NCBI Taxonomy" id="2597671"/>
    <lineage>
        <taxon>Bacteria</taxon>
        <taxon>Pseudomonadati</taxon>
        <taxon>Bacteroidota</taxon>
        <taxon>Flavobacteriia</taxon>
        <taxon>Flavobacteriales</taxon>
        <taxon>Crocinitomicaceae</taxon>
        <taxon>Fluviicola</taxon>
    </lineage>
</organism>
<dbReference type="InterPro" id="IPR011053">
    <property type="entry name" value="Single_hybrid_motif"/>
</dbReference>
<dbReference type="PANTHER" id="PTHR43416">
    <property type="entry name" value="DIHYDROLIPOYLLYSINE-RESIDUE SUCCINYLTRANSFERASE COMPONENT OF 2-OXOGLUTARATE DEHYDROGENASE COMPLEX, MITOCHONDRIAL-RELATED"/>
    <property type="match status" value="1"/>
</dbReference>
<dbReference type="EC" id="2.3.1.61" evidence="4 11"/>
<evidence type="ECO:0000313" key="15">
    <source>
        <dbReference type="EMBL" id="TSJ46610.1"/>
    </source>
</evidence>
<dbReference type="InterPro" id="IPR004167">
    <property type="entry name" value="PSBD"/>
</dbReference>
<dbReference type="SUPFAM" id="SSF51230">
    <property type="entry name" value="Single hybrid motif"/>
    <property type="match status" value="1"/>
</dbReference>
<dbReference type="EMBL" id="VLPL01000002">
    <property type="protein sequence ID" value="TSJ46610.1"/>
    <property type="molecule type" value="Genomic_DNA"/>
</dbReference>
<evidence type="ECO:0000256" key="7">
    <source>
        <dbReference type="ARBA" id="ARBA00022679"/>
    </source>
</evidence>
<dbReference type="FunFam" id="3.30.559.10:FF:000007">
    <property type="entry name" value="Dihydrolipoamide acetyltransferase component of pyruvate dehydrogenase complex"/>
    <property type="match status" value="1"/>
</dbReference>
<dbReference type="NCBIfam" id="TIGR01347">
    <property type="entry name" value="sucB"/>
    <property type="match status" value="1"/>
</dbReference>
<dbReference type="NCBIfam" id="NF004309">
    <property type="entry name" value="PRK05704.1"/>
    <property type="match status" value="1"/>
</dbReference>
<dbReference type="InterPro" id="IPR006255">
    <property type="entry name" value="SucB"/>
</dbReference>
<dbReference type="PROSITE" id="PS50968">
    <property type="entry name" value="BIOTINYL_LIPOYL"/>
    <property type="match status" value="1"/>
</dbReference>
<keyword evidence="8 11" id="KW-0450">Lipoyl</keyword>
<dbReference type="PANTHER" id="PTHR43416:SF5">
    <property type="entry name" value="DIHYDROLIPOYLLYSINE-RESIDUE SUCCINYLTRANSFERASE COMPONENT OF 2-OXOGLUTARATE DEHYDROGENASE COMPLEX, MITOCHONDRIAL"/>
    <property type="match status" value="1"/>
</dbReference>
<evidence type="ECO:0000256" key="9">
    <source>
        <dbReference type="ARBA" id="ARBA00023315"/>
    </source>
</evidence>
<reference evidence="15 16" key="1">
    <citation type="submission" date="2019-07" db="EMBL/GenBank/DDBJ databases">
        <authorList>
            <person name="Huq M.A."/>
        </authorList>
    </citation>
    <scope>NUCLEOTIDE SEQUENCE [LARGE SCALE GENOMIC DNA]</scope>
    <source>
        <strain evidence="15 16">MAH-3</strain>
    </source>
</reference>
<evidence type="ECO:0000256" key="8">
    <source>
        <dbReference type="ARBA" id="ARBA00022823"/>
    </source>
</evidence>
<evidence type="ECO:0000256" key="3">
    <source>
        <dbReference type="ARBA" id="ARBA00007317"/>
    </source>
</evidence>
<dbReference type="PROSITE" id="PS51826">
    <property type="entry name" value="PSBD"/>
    <property type="match status" value="1"/>
</dbReference>
<dbReference type="InterPro" id="IPR023213">
    <property type="entry name" value="CAT-like_dom_sf"/>
</dbReference>
<comment type="pathway">
    <text evidence="2 11">Amino-acid degradation; L-lysine degradation via saccharopine pathway; glutaryl-CoA from L-lysine: step 6/6.</text>
</comment>
<feature type="compositionally biased region" description="Low complexity" evidence="12">
    <location>
        <begin position="82"/>
        <end position="92"/>
    </location>
</feature>
<evidence type="ECO:0000256" key="4">
    <source>
        <dbReference type="ARBA" id="ARBA00012945"/>
    </source>
</evidence>
<evidence type="ECO:0000256" key="12">
    <source>
        <dbReference type="SAM" id="MobiDB-lite"/>
    </source>
</evidence>
<dbReference type="GO" id="GO:0005829">
    <property type="term" value="C:cytosol"/>
    <property type="evidence" value="ECO:0007669"/>
    <property type="project" value="TreeGrafter"/>
</dbReference>
<evidence type="ECO:0000256" key="11">
    <source>
        <dbReference type="RuleBase" id="RU361138"/>
    </source>
</evidence>
<dbReference type="InterPro" id="IPR050537">
    <property type="entry name" value="2-oxoacid_dehydrogenase"/>
</dbReference>
<evidence type="ECO:0000256" key="2">
    <source>
        <dbReference type="ARBA" id="ARBA00005145"/>
    </source>
</evidence>
<feature type="domain" description="Lipoyl-binding" evidence="13">
    <location>
        <begin position="3"/>
        <end position="77"/>
    </location>
</feature>
<dbReference type="UniPathway" id="UPA00868">
    <property type="reaction ID" value="UER00840"/>
</dbReference>
<proteinExistence type="inferred from homology"/>
<feature type="region of interest" description="Disordered" evidence="12">
    <location>
        <begin position="82"/>
        <end position="137"/>
    </location>
</feature>
<name>A0A556N328_9FLAO</name>
<evidence type="ECO:0000259" key="13">
    <source>
        <dbReference type="PROSITE" id="PS50968"/>
    </source>
</evidence>
<evidence type="ECO:0000256" key="1">
    <source>
        <dbReference type="ARBA" id="ARBA00004052"/>
    </source>
</evidence>
<dbReference type="CDD" id="cd06849">
    <property type="entry name" value="lipoyl_domain"/>
    <property type="match status" value="1"/>
</dbReference>
<evidence type="ECO:0000256" key="6">
    <source>
        <dbReference type="ARBA" id="ARBA00022532"/>
    </source>
</evidence>
<evidence type="ECO:0000259" key="14">
    <source>
        <dbReference type="PROSITE" id="PS51826"/>
    </source>
</evidence>
<dbReference type="InterPro" id="IPR001078">
    <property type="entry name" value="2-oxoacid_DH_actylTfrase"/>
</dbReference>
<comment type="catalytic activity">
    <reaction evidence="10 11">
        <text>N(6)-[(R)-dihydrolipoyl]-L-lysyl-[protein] + succinyl-CoA = N(6)-[(R)-S(8)-succinyldihydrolipoyl]-L-lysyl-[protein] + CoA</text>
        <dbReference type="Rhea" id="RHEA:15213"/>
        <dbReference type="Rhea" id="RHEA-COMP:10475"/>
        <dbReference type="Rhea" id="RHEA-COMP:20092"/>
        <dbReference type="ChEBI" id="CHEBI:57287"/>
        <dbReference type="ChEBI" id="CHEBI:57292"/>
        <dbReference type="ChEBI" id="CHEBI:83100"/>
        <dbReference type="ChEBI" id="CHEBI:83120"/>
        <dbReference type="EC" id="2.3.1.61"/>
    </reaction>
</comment>
<accession>A0A556N328</accession>
<dbReference type="InterPro" id="IPR036625">
    <property type="entry name" value="E3-bd_dom_sf"/>
</dbReference>